<proteinExistence type="predicted"/>
<keyword evidence="3" id="KW-1185">Reference proteome</keyword>
<accession>A0AAD5E643</accession>
<dbReference type="Proteomes" id="UP001206595">
    <property type="component" value="Unassembled WGS sequence"/>
</dbReference>
<protein>
    <recommendedName>
        <fullName evidence="1">Rhodanese domain-containing protein</fullName>
    </recommendedName>
</protein>
<organism evidence="2 3">
    <name type="scientific">Umbelopsis ramanniana AG</name>
    <dbReference type="NCBI Taxonomy" id="1314678"/>
    <lineage>
        <taxon>Eukaryota</taxon>
        <taxon>Fungi</taxon>
        <taxon>Fungi incertae sedis</taxon>
        <taxon>Mucoromycota</taxon>
        <taxon>Mucoromycotina</taxon>
        <taxon>Umbelopsidomycetes</taxon>
        <taxon>Umbelopsidales</taxon>
        <taxon>Umbelopsidaceae</taxon>
        <taxon>Umbelopsis</taxon>
    </lineage>
</organism>
<dbReference type="GeneID" id="75916114"/>
<dbReference type="Gene3D" id="3.40.250.10">
    <property type="entry name" value="Rhodanese-like domain"/>
    <property type="match status" value="1"/>
</dbReference>
<reference evidence="2" key="2">
    <citation type="journal article" date="2022" name="Proc. Natl. Acad. Sci. U.S.A.">
        <title>Diploid-dominant life cycles characterize the early evolution of Fungi.</title>
        <authorList>
            <person name="Amses K.R."/>
            <person name="Simmons D.R."/>
            <person name="Longcore J.E."/>
            <person name="Mondo S.J."/>
            <person name="Seto K."/>
            <person name="Jeronimo G.H."/>
            <person name="Bonds A.E."/>
            <person name="Quandt C.A."/>
            <person name="Davis W.J."/>
            <person name="Chang Y."/>
            <person name="Federici B.A."/>
            <person name="Kuo A."/>
            <person name="LaButti K."/>
            <person name="Pangilinan J."/>
            <person name="Andreopoulos W."/>
            <person name="Tritt A."/>
            <person name="Riley R."/>
            <person name="Hundley H."/>
            <person name="Johnson J."/>
            <person name="Lipzen A."/>
            <person name="Barry K."/>
            <person name="Lang B.F."/>
            <person name="Cuomo C.A."/>
            <person name="Buchler N.E."/>
            <person name="Grigoriev I.V."/>
            <person name="Spatafora J.W."/>
            <person name="Stajich J.E."/>
            <person name="James T.Y."/>
        </authorList>
    </citation>
    <scope>NUCLEOTIDE SEQUENCE</scope>
    <source>
        <strain evidence="2">AG</strain>
    </source>
</reference>
<feature type="domain" description="Rhodanese" evidence="1">
    <location>
        <begin position="78"/>
        <end position="175"/>
    </location>
</feature>
<dbReference type="PANTHER" id="PTHR44086">
    <property type="entry name" value="THIOSULFATE SULFURTRANSFERASE RDL2, MITOCHONDRIAL-RELATED"/>
    <property type="match status" value="1"/>
</dbReference>
<dbReference type="PANTHER" id="PTHR44086:SF10">
    <property type="entry name" value="THIOSULFATE SULFURTRANSFERASE_RHODANESE-LIKE DOMAIN-CONTAINING PROTEIN 3"/>
    <property type="match status" value="1"/>
</dbReference>
<evidence type="ECO:0000313" key="2">
    <source>
        <dbReference type="EMBL" id="KAI8577464.1"/>
    </source>
</evidence>
<dbReference type="RefSeq" id="XP_051442468.1">
    <property type="nucleotide sequence ID" value="XM_051590771.1"/>
</dbReference>
<dbReference type="SMART" id="SM00450">
    <property type="entry name" value="RHOD"/>
    <property type="match status" value="1"/>
</dbReference>
<dbReference type="InterPro" id="IPR001763">
    <property type="entry name" value="Rhodanese-like_dom"/>
</dbReference>
<dbReference type="EMBL" id="MU620940">
    <property type="protein sequence ID" value="KAI8577464.1"/>
    <property type="molecule type" value="Genomic_DNA"/>
</dbReference>
<evidence type="ECO:0000259" key="1">
    <source>
        <dbReference type="PROSITE" id="PS50206"/>
    </source>
</evidence>
<reference evidence="2" key="1">
    <citation type="submission" date="2021-06" db="EMBL/GenBank/DDBJ databases">
        <authorList>
            <consortium name="DOE Joint Genome Institute"/>
            <person name="Mondo S.J."/>
            <person name="Amses K.R."/>
            <person name="Simmons D.R."/>
            <person name="Longcore J.E."/>
            <person name="Seto K."/>
            <person name="Alves G.H."/>
            <person name="Bonds A.E."/>
            <person name="Quandt C.A."/>
            <person name="Davis W.J."/>
            <person name="Chang Y."/>
            <person name="Letcher P.M."/>
            <person name="Powell M.J."/>
            <person name="Kuo A."/>
            <person name="Labutti K."/>
            <person name="Pangilinan J."/>
            <person name="Andreopoulos W."/>
            <person name="Tritt A."/>
            <person name="Riley R."/>
            <person name="Hundley H."/>
            <person name="Johnson J."/>
            <person name="Lipzen A."/>
            <person name="Barry K."/>
            <person name="Berbee M.L."/>
            <person name="Buchler N.E."/>
            <person name="Grigoriev I.V."/>
            <person name="Spatafora J.W."/>
            <person name="Stajich J.E."/>
            <person name="James T.Y."/>
        </authorList>
    </citation>
    <scope>NUCLEOTIDE SEQUENCE</scope>
    <source>
        <strain evidence="2">AG</strain>
    </source>
</reference>
<dbReference type="AlphaFoldDB" id="A0AAD5E643"/>
<sequence>MLVTLLNCLGAAHFELLEEITKEMLKSSFGVILKTRLPTTSASRAGQPLAMTLRRYTEKAFQPNITFEELQERIQAGKPDSFTLIDVREPGELREGIIPTATNVPLSQFADAFAANHEDFEDKLGFEKPATSDEVIVYCKAGARSAAAMEYLKSLGYARVRNYPGSYMEWASKTMK</sequence>
<dbReference type="PROSITE" id="PS50206">
    <property type="entry name" value="RHODANESE_3"/>
    <property type="match status" value="1"/>
</dbReference>
<gene>
    <name evidence="2" type="ORF">K450DRAFT_251789</name>
</gene>
<name>A0AAD5E643_UMBRA</name>
<dbReference type="GO" id="GO:0005739">
    <property type="term" value="C:mitochondrion"/>
    <property type="evidence" value="ECO:0007669"/>
    <property type="project" value="TreeGrafter"/>
</dbReference>
<comment type="caution">
    <text evidence="2">The sequence shown here is derived from an EMBL/GenBank/DDBJ whole genome shotgun (WGS) entry which is preliminary data.</text>
</comment>
<dbReference type="GO" id="GO:0004792">
    <property type="term" value="F:thiosulfate-cyanide sulfurtransferase activity"/>
    <property type="evidence" value="ECO:0007669"/>
    <property type="project" value="TreeGrafter"/>
</dbReference>
<evidence type="ECO:0000313" key="3">
    <source>
        <dbReference type="Proteomes" id="UP001206595"/>
    </source>
</evidence>
<dbReference type="InterPro" id="IPR036873">
    <property type="entry name" value="Rhodanese-like_dom_sf"/>
</dbReference>
<dbReference type="SUPFAM" id="SSF52821">
    <property type="entry name" value="Rhodanese/Cell cycle control phosphatase"/>
    <property type="match status" value="1"/>
</dbReference>
<dbReference type="Pfam" id="PF00581">
    <property type="entry name" value="Rhodanese"/>
    <property type="match status" value="1"/>
</dbReference>